<keyword evidence="3" id="KW-0560">Oxidoreductase</keyword>
<evidence type="ECO:0000313" key="9">
    <source>
        <dbReference type="EMBL" id="TDT33476.1"/>
    </source>
</evidence>
<dbReference type="Gene3D" id="3.10.180.80">
    <property type="entry name" value="Uncharacterised protein PF07063, DUF1338"/>
    <property type="match status" value="1"/>
</dbReference>
<dbReference type="Proteomes" id="UP000295371">
    <property type="component" value="Unassembled WGS sequence"/>
</dbReference>
<dbReference type="PANTHER" id="PTHR39479">
    <property type="match status" value="1"/>
</dbReference>
<evidence type="ECO:0000256" key="5">
    <source>
        <dbReference type="ARBA" id="ARBA00035013"/>
    </source>
</evidence>
<dbReference type="OrthoDB" id="4394119at2"/>
<keyword evidence="4" id="KW-0408">Iron</keyword>
<evidence type="ECO:0000256" key="7">
    <source>
        <dbReference type="ARBA" id="ARBA00035034"/>
    </source>
</evidence>
<keyword evidence="10" id="KW-1185">Reference proteome</keyword>
<evidence type="ECO:0000256" key="2">
    <source>
        <dbReference type="ARBA" id="ARBA00022964"/>
    </source>
</evidence>
<evidence type="ECO:0000256" key="6">
    <source>
        <dbReference type="ARBA" id="ARBA00035023"/>
    </source>
</evidence>
<comment type="similarity">
    <text evidence="5">Belongs to the 2-oxoadipate dioxygenase/decarboxylase family.</text>
</comment>
<dbReference type="InterPro" id="IPR047869">
    <property type="entry name" value="YdcJ_bac-like"/>
</dbReference>
<organism evidence="9 10">
    <name type="scientific">Naumannella halotolerans</name>
    <dbReference type="NCBI Taxonomy" id="993414"/>
    <lineage>
        <taxon>Bacteria</taxon>
        <taxon>Bacillati</taxon>
        <taxon>Actinomycetota</taxon>
        <taxon>Actinomycetes</taxon>
        <taxon>Propionibacteriales</taxon>
        <taxon>Propionibacteriaceae</taxon>
        <taxon>Naumannella</taxon>
    </lineage>
</organism>
<evidence type="ECO:0000313" key="10">
    <source>
        <dbReference type="Proteomes" id="UP000295371"/>
    </source>
</evidence>
<proteinExistence type="inferred from homology"/>
<dbReference type="EMBL" id="SOAW01000001">
    <property type="protein sequence ID" value="TDT33476.1"/>
    <property type="molecule type" value="Genomic_DNA"/>
</dbReference>
<sequence length="485" mass="52729">MSFVPAWELRAAFARALSGMYGTEVPAYTTLVEVSLGVNTDVAAGAEDAERLGSIARVTAERHGAIRVGSPAEMAQVARVFGAFGMYAVGFYDLRDAAKSSVPVVSTAFRPTEAEELARNPFRVFTSMLATDDRRFFDPELSAEINRFVDARELFGAELLELADAAIAAGGLDSGDAERLLELATAAFELSAEPVDHDWYRRLEKISAVAADIAGIGSTHINHLTPRVLDIDQLYDRMEQRGITMIDEIQGPPRWHGPDVLLRQTSFRALDEERTFRFADGAVGPGSLRVRFGEVEARGIALTPAGRDHYDALLTEVDRRLAADPDGPAKASVADQPDIRALSTPRQLTARQVWTEAMPATEQALDEAGMGWFSYAVAQDAPHVDAPQGGEGTRRSLSELVHAGVLERRPIVYEDFLPRSAAGIFQSNLAAEGERDATRDAEAYDLHRLSELIGAPIADPHGLYRAERAASLQQAAERLGTEITE</sequence>
<keyword evidence="2" id="KW-0223">Dioxygenase</keyword>
<evidence type="ECO:0000256" key="8">
    <source>
        <dbReference type="ARBA" id="ARBA00035045"/>
    </source>
</evidence>
<dbReference type="CDD" id="cd16348">
    <property type="entry name" value="VOC_YdcJ_like"/>
    <property type="match status" value="1"/>
</dbReference>
<dbReference type="GO" id="GO:0051213">
    <property type="term" value="F:dioxygenase activity"/>
    <property type="evidence" value="ECO:0007669"/>
    <property type="project" value="UniProtKB-KW"/>
</dbReference>
<evidence type="ECO:0000256" key="3">
    <source>
        <dbReference type="ARBA" id="ARBA00023002"/>
    </source>
</evidence>
<accession>A0A4R7J9C3</accession>
<comment type="caution">
    <text evidence="9">The sequence shown here is derived from an EMBL/GenBank/DDBJ whole genome shotgun (WGS) entry which is preliminary data.</text>
</comment>
<dbReference type="PANTHER" id="PTHR39479:SF2">
    <property type="entry name" value="2-OXOADIPATE DIOXYGENASE_DECARBOXYLASE"/>
    <property type="match status" value="1"/>
</dbReference>
<dbReference type="EC" id="1.13.11.93" evidence="6"/>
<dbReference type="SMART" id="SM01150">
    <property type="entry name" value="DUF1338"/>
    <property type="match status" value="1"/>
</dbReference>
<reference evidence="9 10" key="1">
    <citation type="submission" date="2019-03" db="EMBL/GenBank/DDBJ databases">
        <title>Genomic Encyclopedia of Archaeal and Bacterial Type Strains, Phase II (KMG-II): from individual species to whole genera.</title>
        <authorList>
            <person name="Goeker M."/>
        </authorList>
    </citation>
    <scope>NUCLEOTIDE SEQUENCE [LARGE SCALE GENOMIC DNA]</scope>
    <source>
        <strain evidence="9 10">DSM 24323</strain>
    </source>
</reference>
<dbReference type="AlphaFoldDB" id="A0A4R7J9C3"/>
<dbReference type="InterPro" id="IPR009770">
    <property type="entry name" value="HGLS"/>
</dbReference>
<gene>
    <name evidence="9" type="ORF">CLV29_1094</name>
</gene>
<dbReference type="Pfam" id="PF07063">
    <property type="entry name" value="HGLS"/>
    <property type="match status" value="1"/>
</dbReference>
<evidence type="ECO:0000256" key="4">
    <source>
        <dbReference type="ARBA" id="ARBA00023004"/>
    </source>
</evidence>
<evidence type="ECO:0000256" key="1">
    <source>
        <dbReference type="ARBA" id="ARBA00001954"/>
    </source>
</evidence>
<dbReference type="RefSeq" id="WP_133753985.1">
    <property type="nucleotide sequence ID" value="NZ_SOAW01000001.1"/>
</dbReference>
<protein>
    <recommendedName>
        <fullName evidence="7">2-oxoadipate dioxygenase/decarboxylase</fullName>
        <ecNumber evidence="6">1.13.11.93</ecNumber>
    </recommendedName>
    <alternativeName>
        <fullName evidence="8">2-hydroxyglutarate synthase</fullName>
    </alternativeName>
</protein>
<name>A0A4R7J9C3_9ACTN</name>
<comment type="cofactor">
    <cofactor evidence="1">
        <name>Fe(2+)</name>
        <dbReference type="ChEBI" id="CHEBI:29033"/>
    </cofactor>
</comment>